<evidence type="ECO:0000256" key="1">
    <source>
        <dbReference type="ARBA" id="ARBA00022741"/>
    </source>
</evidence>
<keyword evidence="4" id="KW-0472">Membrane</keyword>
<keyword evidence="2" id="KW-0067">ATP-binding</keyword>
<feature type="domain" description="DNA mismatch repair proteins mutS family" evidence="5">
    <location>
        <begin position="512"/>
        <end position="707"/>
    </location>
</feature>
<dbReference type="OrthoDB" id="9802448at2"/>
<dbReference type="InterPro" id="IPR036187">
    <property type="entry name" value="DNA_mismatch_repair_MutS_sf"/>
</dbReference>
<dbReference type="InterPro" id="IPR045076">
    <property type="entry name" value="MutS"/>
</dbReference>
<dbReference type="AlphaFoldDB" id="A0A3N2QBL7"/>
<evidence type="ECO:0000313" key="6">
    <source>
        <dbReference type="EMBL" id="ROT47029.1"/>
    </source>
</evidence>
<dbReference type="EMBL" id="RARA01000027">
    <property type="protein sequence ID" value="ROT47029.1"/>
    <property type="molecule type" value="Genomic_DNA"/>
</dbReference>
<keyword evidence="7" id="KW-1185">Reference proteome</keyword>
<dbReference type="SMART" id="SM00534">
    <property type="entry name" value="MUTSac"/>
    <property type="match status" value="1"/>
</dbReference>
<gene>
    <name evidence="6" type="ORF">EDM02_05705</name>
</gene>
<dbReference type="PANTHER" id="PTHR11361">
    <property type="entry name" value="DNA MISMATCH REPAIR PROTEIN MUTS FAMILY MEMBER"/>
    <property type="match status" value="1"/>
</dbReference>
<name>A0A3N2QBL7_9BACT</name>
<evidence type="ECO:0000313" key="7">
    <source>
        <dbReference type="Proteomes" id="UP000270927"/>
    </source>
</evidence>
<protein>
    <recommendedName>
        <fullName evidence="5">DNA mismatch repair proteins mutS family domain-containing protein</fullName>
    </recommendedName>
</protein>
<sequence length="720" mass="81443">MKRNNHSTIVRIFYFILLLNCMGNNLVFARRLTYDDNIAIKISRNYLKSFPITHTPVMAVPLSPTSTKQKQQMVLPSVEVNLAESTQRKILLRTIFSDITPYVLETDVELLNNNAWTDLILFCGADSHPAHHLLSRINRTATVVGECALATLLVTPTSDIATLANRQQTVQWLLAHPACLTDLKQSLEAYHNVEQRLLSFWTHTDPLATKEYQAYMNRRFLSDNPAVNKIERKLNTRIFVRNFRDIYGEFIALPIFVILSCELHYLMTAFAKGGFFRSSTSRDSSYEMAPFFIPGWSIKKAISHYRDAKNPSLLPFAGVAITHGLAVWRGYCGVKQYQEYSTVFRNLANRMQDVQLFMKTIQQVSNIVASHHELEALYGPSLQEIRALLAHSKEQTEIGIMVRNFLNMKFDNWSYIRGNGGKLLATYNLFEEHKNCLKPAMYALGRLDSFMGIATLMEEASETCPKHCYTFTKFLDRSTQTTPSIQFNGMWNPLLDPTVAIDNEVEMDAHKTRNIVLCGPNAGGKSSFLSAVAMSLLLSQTFGIAPAKHAIITPFNKINTYIEVEDDIARGASLFMVEIERMQRYVNMLEKAKPDQFIFAVADEPFAGTNPAEAGAIAYSFVAAMAQYPNALHIVASHYPILLGLEDKAPGRGIRNFKVFVQEGIDKKLHYTYKVVPGAGTQTVALKLLERAGYDQKLLKEAEYITKHPEKFHKGFRKVL</sequence>
<organism evidence="6 7">
    <name type="scientific">Candidatus Cardinium hertigii</name>
    <dbReference type="NCBI Taxonomy" id="247481"/>
    <lineage>
        <taxon>Bacteria</taxon>
        <taxon>Pseudomonadati</taxon>
        <taxon>Bacteroidota</taxon>
        <taxon>Cytophagia</taxon>
        <taxon>Cytophagales</taxon>
        <taxon>Amoebophilaceae</taxon>
        <taxon>Candidatus Cardinium</taxon>
    </lineage>
</organism>
<dbReference type="GO" id="GO:0005524">
    <property type="term" value="F:ATP binding"/>
    <property type="evidence" value="ECO:0007669"/>
    <property type="project" value="UniProtKB-KW"/>
</dbReference>
<evidence type="ECO:0000256" key="4">
    <source>
        <dbReference type="SAM" id="Phobius"/>
    </source>
</evidence>
<keyword evidence="4" id="KW-0812">Transmembrane</keyword>
<dbReference type="SUPFAM" id="SSF52540">
    <property type="entry name" value="P-loop containing nucleoside triphosphate hydrolases"/>
    <property type="match status" value="1"/>
</dbReference>
<dbReference type="GO" id="GO:0006298">
    <property type="term" value="P:mismatch repair"/>
    <property type="evidence" value="ECO:0007669"/>
    <property type="project" value="InterPro"/>
</dbReference>
<dbReference type="PANTHER" id="PTHR11361:SF99">
    <property type="entry name" value="DNA MISMATCH REPAIR PROTEIN"/>
    <property type="match status" value="1"/>
</dbReference>
<evidence type="ECO:0000256" key="3">
    <source>
        <dbReference type="ARBA" id="ARBA00023125"/>
    </source>
</evidence>
<keyword evidence="3" id="KW-0238">DNA-binding</keyword>
<dbReference type="InterPro" id="IPR000432">
    <property type="entry name" value="DNA_mismatch_repair_MutS_C"/>
</dbReference>
<dbReference type="GO" id="GO:0030983">
    <property type="term" value="F:mismatched DNA binding"/>
    <property type="evidence" value="ECO:0007669"/>
    <property type="project" value="InterPro"/>
</dbReference>
<feature type="transmembrane region" description="Helical" evidence="4">
    <location>
        <begin position="12"/>
        <end position="29"/>
    </location>
</feature>
<dbReference type="InterPro" id="IPR017261">
    <property type="entry name" value="DNA_mismatch_repair_MutS/MSH"/>
</dbReference>
<dbReference type="GO" id="GO:0140664">
    <property type="term" value="F:ATP-dependent DNA damage sensor activity"/>
    <property type="evidence" value="ECO:0007669"/>
    <property type="project" value="InterPro"/>
</dbReference>
<dbReference type="Gene3D" id="1.10.1420.10">
    <property type="match status" value="1"/>
</dbReference>
<dbReference type="SUPFAM" id="SSF48334">
    <property type="entry name" value="DNA repair protein MutS, domain III"/>
    <property type="match status" value="1"/>
</dbReference>
<accession>A0A3N2QBL7</accession>
<evidence type="ECO:0000259" key="5">
    <source>
        <dbReference type="SMART" id="SM00534"/>
    </source>
</evidence>
<reference evidence="6 7" key="1">
    <citation type="submission" date="2018-09" db="EMBL/GenBank/DDBJ databases">
        <title>Comparative Genomics of Wolbachia-Cardinium Dual Endosymbiosis in a Plant-Parasitic Nematode.</title>
        <authorList>
            <person name="Brown A.M.V."/>
            <person name="Wasala S.K."/>
            <person name="Howe D.K."/>
            <person name="Peetz A.B."/>
            <person name="Zasada I.A."/>
            <person name="Denver D.R."/>
        </authorList>
    </citation>
    <scope>NUCLEOTIDE SEQUENCE [LARGE SCALE GENOMIC DNA]</scope>
    <source>
        <strain evidence="6 7">Pp_1</strain>
    </source>
</reference>
<dbReference type="Proteomes" id="UP000270927">
    <property type="component" value="Unassembled WGS sequence"/>
</dbReference>
<keyword evidence="4" id="KW-1133">Transmembrane helix</keyword>
<dbReference type="Pfam" id="PF00488">
    <property type="entry name" value="MutS_V"/>
    <property type="match status" value="1"/>
</dbReference>
<dbReference type="InterPro" id="IPR027417">
    <property type="entry name" value="P-loop_NTPase"/>
</dbReference>
<dbReference type="Gene3D" id="3.40.50.300">
    <property type="entry name" value="P-loop containing nucleotide triphosphate hydrolases"/>
    <property type="match status" value="1"/>
</dbReference>
<evidence type="ECO:0000256" key="2">
    <source>
        <dbReference type="ARBA" id="ARBA00022840"/>
    </source>
</evidence>
<dbReference type="PIRSF" id="PIRSF037677">
    <property type="entry name" value="DNA_mis_repair_Msh6"/>
    <property type="match status" value="1"/>
</dbReference>
<dbReference type="GO" id="GO:0005829">
    <property type="term" value="C:cytosol"/>
    <property type="evidence" value="ECO:0007669"/>
    <property type="project" value="TreeGrafter"/>
</dbReference>
<keyword evidence="1" id="KW-0547">Nucleotide-binding</keyword>
<proteinExistence type="predicted"/>
<comment type="caution">
    <text evidence="6">The sequence shown here is derived from an EMBL/GenBank/DDBJ whole genome shotgun (WGS) entry which is preliminary data.</text>
</comment>